<dbReference type="Gene3D" id="3.20.20.140">
    <property type="entry name" value="Metal-dependent hydrolases"/>
    <property type="match status" value="1"/>
</dbReference>
<feature type="domain" description="Amidohydrolase-related" evidence="5">
    <location>
        <begin position="49"/>
        <end position="428"/>
    </location>
</feature>
<evidence type="ECO:0000259" key="5">
    <source>
        <dbReference type="Pfam" id="PF01979"/>
    </source>
</evidence>
<evidence type="ECO:0000256" key="4">
    <source>
        <dbReference type="ARBA" id="ARBA00022833"/>
    </source>
</evidence>
<dbReference type="Gene3D" id="2.30.40.10">
    <property type="entry name" value="Urease, subunit C, domain 1"/>
    <property type="match status" value="1"/>
</dbReference>
<dbReference type="GO" id="GO:0005829">
    <property type="term" value="C:cytosol"/>
    <property type="evidence" value="ECO:0007669"/>
    <property type="project" value="TreeGrafter"/>
</dbReference>
<name>A0A9X3UK13_9HYPH</name>
<dbReference type="SUPFAM" id="SSF51338">
    <property type="entry name" value="Composite domain of metallo-dependent hydrolases"/>
    <property type="match status" value="1"/>
</dbReference>
<comment type="caution">
    <text evidence="7">The sequence shown here is derived from an EMBL/GenBank/DDBJ whole genome shotgun (WGS) entry which is preliminary data.</text>
</comment>
<dbReference type="GO" id="GO:0019239">
    <property type="term" value="F:deaminase activity"/>
    <property type="evidence" value="ECO:0007669"/>
    <property type="project" value="TreeGrafter"/>
</dbReference>
<dbReference type="InterPro" id="IPR051607">
    <property type="entry name" value="Metallo-dep_hydrolases"/>
</dbReference>
<dbReference type="InterPro" id="IPR006680">
    <property type="entry name" value="Amidohydro-rel"/>
</dbReference>
<protein>
    <submittedName>
        <fullName evidence="7">Formimidoylglutamate deiminase</fullName>
        <ecNumber evidence="7">3.5.3.13</ecNumber>
    </submittedName>
</protein>
<dbReference type="GO" id="GO:0046872">
    <property type="term" value="F:metal ion binding"/>
    <property type="evidence" value="ECO:0007669"/>
    <property type="project" value="UniProtKB-KW"/>
</dbReference>
<comment type="cofactor">
    <cofactor evidence="1">
        <name>Zn(2+)</name>
        <dbReference type="ChEBI" id="CHEBI:29105"/>
    </cofactor>
</comment>
<dbReference type="NCBIfam" id="NF006684">
    <property type="entry name" value="PRK09229.1-5"/>
    <property type="match status" value="1"/>
</dbReference>
<dbReference type="SUPFAM" id="SSF51556">
    <property type="entry name" value="Metallo-dependent hydrolases"/>
    <property type="match status" value="1"/>
</dbReference>
<feature type="domain" description="Formimidoylglutamate deiminase N-terminal" evidence="6">
    <location>
        <begin position="1"/>
        <end position="42"/>
    </location>
</feature>
<dbReference type="Pfam" id="PF01979">
    <property type="entry name" value="Amidohydro_1"/>
    <property type="match status" value="1"/>
</dbReference>
<evidence type="ECO:0000259" key="6">
    <source>
        <dbReference type="Pfam" id="PF22429"/>
    </source>
</evidence>
<dbReference type="RefSeq" id="WP_267991220.1">
    <property type="nucleotide sequence ID" value="NZ_JAPJZI010000001.1"/>
</dbReference>
<evidence type="ECO:0000256" key="1">
    <source>
        <dbReference type="ARBA" id="ARBA00001947"/>
    </source>
</evidence>
<dbReference type="PANTHER" id="PTHR11271:SF48">
    <property type="entry name" value="AMIDOHYDROLASE-RELATED DOMAIN-CONTAINING PROTEIN"/>
    <property type="match status" value="1"/>
</dbReference>
<evidence type="ECO:0000256" key="2">
    <source>
        <dbReference type="ARBA" id="ARBA00022723"/>
    </source>
</evidence>
<keyword evidence="3 7" id="KW-0378">Hydrolase</keyword>
<dbReference type="PANTHER" id="PTHR11271">
    <property type="entry name" value="GUANINE DEAMINASE"/>
    <property type="match status" value="1"/>
</dbReference>
<dbReference type="InterPro" id="IPR032466">
    <property type="entry name" value="Metal_Hydrolase"/>
</dbReference>
<dbReference type="EC" id="3.5.3.13" evidence="7"/>
<organism evidence="7 8">
    <name type="scientific">Hoeflea prorocentri</name>
    <dbReference type="NCBI Taxonomy" id="1922333"/>
    <lineage>
        <taxon>Bacteria</taxon>
        <taxon>Pseudomonadati</taxon>
        <taxon>Pseudomonadota</taxon>
        <taxon>Alphaproteobacteria</taxon>
        <taxon>Hyphomicrobiales</taxon>
        <taxon>Rhizobiaceae</taxon>
        <taxon>Hoeflea</taxon>
    </lineage>
</organism>
<dbReference type="Pfam" id="PF22429">
    <property type="entry name" value="HutF_N"/>
    <property type="match status" value="1"/>
</dbReference>
<dbReference type="Proteomes" id="UP001151234">
    <property type="component" value="Unassembled WGS sequence"/>
</dbReference>
<dbReference type="NCBIfam" id="TIGR02022">
    <property type="entry name" value="hutF"/>
    <property type="match status" value="1"/>
</dbReference>
<dbReference type="EMBL" id="JAPJZI010000001">
    <property type="protein sequence ID" value="MDA5399801.1"/>
    <property type="molecule type" value="Genomic_DNA"/>
</dbReference>
<dbReference type="GO" id="GO:0050416">
    <property type="term" value="F:formimidoylglutamate deiminase activity"/>
    <property type="evidence" value="ECO:0007669"/>
    <property type="project" value="UniProtKB-EC"/>
</dbReference>
<keyword evidence="2" id="KW-0479">Metal-binding</keyword>
<dbReference type="InterPro" id="IPR010252">
    <property type="entry name" value="HutF"/>
</dbReference>
<reference evidence="7" key="1">
    <citation type="submission" date="2022-11" db="EMBL/GenBank/DDBJ databases">
        <title>Draft genome sequence of Hoeflea poritis E7-10 and Hoeflea prorocentri PM5-8, separated from scleractinian coral Porites lutea and marine dinoflagellate.</title>
        <authorList>
            <person name="Zhang G."/>
            <person name="Wei Q."/>
            <person name="Cai L."/>
        </authorList>
    </citation>
    <scope>NUCLEOTIDE SEQUENCE</scope>
    <source>
        <strain evidence="7">PM5-8</strain>
    </source>
</reference>
<evidence type="ECO:0000256" key="3">
    <source>
        <dbReference type="ARBA" id="ARBA00022801"/>
    </source>
</evidence>
<sequence>MKTLFAAGALLPEGWVDNVRIGIDASGHIAEIEQDAKARAGDTDLGDRVLLPAIANLHSHAFQRAMAGMCEHRSPHGDDFWSWRALMYRFLDVLTPDHVEAIAAFVYIDMLEAGYASVGEFHYLHHRPGGKAYDNPSETSERIFAAVEVTGIGLAHLPVLYSHGGAGKKPLEGGQLRFGCDPDRFDALVDKAARALSGLSKDCSLGVAPHSLRACDPEALGEIAMRYRSGPVHIHIAEQEREVADIEAWLGARPVAWLLDNVDVDSHWCLIHATHMSDEETTGLARSGAVAGLCPITEANLGDGTFNARSYMAQGGRFGIGSDSNIRISLSEELRQLEYSQRLACQARNVLADPGASTGETLYRRVARGGAGALARNSGALEKGRLADMIAIDATHPALCGLDRRQLLDGWVFAGDDRLVTDVWSAGRHCVEGGRHVRREDVERRFRGVMAELKNRI</sequence>
<accession>A0A9X3UK13</accession>
<evidence type="ECO:0000313" key="7">
    <source>
        <dbReference type="EMBL" id="MDA5399801.1"/>
    </source>
</evidence>
<keyword evidence="4" id="KW-0862">Zinc</keyword>
<dbReference type="InterPro" id="IPR011059">
    <property type="entry name" value="Metal-dep_hydrolase_composite"/>
</dbReference>
<dbReference type="AlphaFoldDB" id="A0A9X3UK13"/>
<keyword evidence="8" id="KW-1185">Reference proteome</keyword>
<proteinExistence type="predicted"/>
<gene>
    <name evidence="7" type="ORF">OQ273_14565</name>
</gene>
<evidence type="ECO:0000313" key="8">
    <source>
        <dbReference type="Proteomes" id="UP001151234"/>
    </source>
</evidence>
<dbReference type="InterPro" id="IPR055156">
    <property type="entry name" value="HutF-like_N"/>
</dbReference>